<organism evidence="2 3">
    <name type="scientific">Methylomarinum roseum</name>
    <dbReference type="NCBI Taxonomy" id="3067653"/>
    <lineage>
        <taxon>Bacteria</taxon>
        <taxon>Pseudomonadati</taxon>
        <taxon>Pseudomonadota</taxon>
        <taxon>Gammaproteobacteria</taxon>
        <taxon>Methylococcales</taxon>
        <taxon>Methylococcaceae</taxon>
        <taxon>Methylomarinum</taxon>
    </lineage>
</organism>
<name>A0AAU7NVK2_9GAMM</name>
<dbReference type="RefSeq" id="WP_305909952.1">
    <property type="nucleotide sequence ID" value="NZ_CP157743.1"/>
</dbReference>
<dbReference type="PANTHER" id="PTHR33371:SF4">
    <property type="entry name" value="INTERMEMBRANE PHOSPHOLIPID TRANSPORT SYSTEM BINDING PROTEIN MLAD"/>
    <property type="match status" value="1"/>
</dbReference>
<dbReference type="Proteomes" id="UP001225378">
    <property type="component" value="Chromosome"/>
</dbReference>
<dbReference type="InterPro" id="IPR052336">
    <property type="entry name" value="MlaD_Phospholipid_Transporter"/>
</dbReference>
<sequence length="333" mass="36451">MSKPVSPLAIGSFTIGALLLLVAGLFVFGGGQLFNADRVRYVVFFDSSLNGLDIGAPVKMQGVKIGEVTDIALLLDPKSGKIYKPVVIEIDRESLAGTERSDVPGIKSDKEKVVRDQLVEAGFRARLEIQSLLTGLLYVDFDIYPDKAPVYAGLDYQGLQELPGVPTTTEEIRNIAEEVIGKIRDLPLEQMVTDFSDSLREVKKLLKSADVKESTATLKSTLAGMDQTLKTLNGNLDRLLKDTDRTLNNTNDLVVNVNREIKPLLASMEQAMTTANVALKTTQQSMENFGDAVGPESALNETLHSLQQATRSIRDLSDYLQRHPESLLSGKED</sequence>
<gene>
    <name evidence="2" type="ORF">Q9L42_002840</name>
</gene>
<dbReference type="PANTHER" id="PTHR33371">
    <property type="entry name" value="INTERMEMBRANE PHOSPHOLIPID TRANSPORT SYSTEM BINDING PROTEIN MLAD-RELATED"/>
    <property type="match status" value="1"/>
</dbReference>
<dbReference type="KEGG" id="mech:Q9L42_002840"/>
<proteinExistence type="predicted"/>
<dbReference type="InterPro" id="IPR003399">
    <property type="entry name" value="Mce/MlaD"/>
</dbReference>
<accession>A0AAU7NVK2</accession>
<reference evidence="2 3" key="1">
    <citation type="journal article" date="2024" name="Microbiology">
        <title>Methylomarinum rosea sp. nov., a novel halophilic methanotrophic bacterium from the hypersaline Lake Elton.</title>
        <authorList>
            <person name="Suleimanov R.Z."/>
            <person name="Oshkin I.Y."/>
            <person name="Danilova O.V."/>
            <person name="Suzina N.E."/>
            <person name="Dedysh S.N."/>
        </authorList>
    </citation>
    <scope>NUCLEOTIDE SEQUENCE [LARGE SCALE GENOMIC DNA]</scope>
    <source>
        <strain evidence="2 3">Ch1-1</strain>
    </source>
</reference>
<evidence type="ECO:0000259" key="1">
    <source>
        <dbReference type="Pfam" id="PF02470"/>
    </source>
</evidence>
<dbReference type="EMBL" id="CP157743">
    <property type="protein sequence ID" value="XBS21070.1"/>
    <property type="molecule type" value="Genomic_DNA"/>
</dbReference>
<evidence type="ECO:0000313" key="3">
    <source>
        <dbReference type="Proteomes" id="UP001225378"/>
    </source>
</evidence>
<dbReference type="Pfam" id="PF02470">
    <property type="entry name" value="MlaD"/>
    <property type="match status" value="1"/>
</dbReference>
<dbReference type="AlphaFoldDB" id="A0AAU7NVK2"/>
<feature type="domain" description="Mce/MlaD" evidence="1">
    <location>
        <begin position="39"/>
        <end position="142"/>
    </location>
</feature>
<keyword evidence="3" id="KW-1185">Reference proteome</keyword>
<evidence type="ECO:0000313" key="2">
    <source>
        <dbReference type="EMBL" id="XBS21070.1"/>
    </source>
</evidence>
<protein>
    <submittedName>
        <fullName evidence="2">MlaD family protein</fullName>
    </submittedName>
</protein>